<feature type="compositionally biased region" description="Polar residues" evidence="1">
    <location>
        <begin position="126"/>
        <end position="142"/>
    </location>
</feature>
<organism evidence="2 3">
    <name type="scientific">Cnephaeus nilssonii</name>
    <name type="common">Northern bat</name>
    <name type="synonym">Eptesicus nilssonii</name>
    <dbReference type="NCBI Taxonomy" id="3371016"/>
    <lineage>
        <taxon>Eukaryota</taxon>
        <taxon>Metazoa</taxon>
        <taxon>Chordata</taxon>
        <taxon>Craniata</taxon>
        <taxon>Vertebrata</taxon>
        <taxon>Euteleostomi</taxon>
        <taxon>Mammalia</taxon>
        <taxon>Eutheria</taxon>
        <taxon>Laurasiatheria</taxon>
        <taxon>Chiroptera</taxon>
        <taxon>Yangochiroptera</taxon>
        <taxon>Vespertilionidae</taxon>
        <taxon>Cnephaeus</taxon>
    </lineage>
</organism>
<feature type="region of interest" description="Disordered" evidence="1">
    <location>
        <begin position="1"/>
        <end position="36"/>
    </location>
</feature>
<evidence type="ECO:0000256" key="1">
    <source>
        <dbReference type="SAM" id="MobiDB-lite"/>
    </source>
</evidence>
<reference evidence="2" key="1">
    <citation type="submission" date="2023-06" db="EMBL/GenBank/DDBJ databases">
        <title>Reference genome for the Northern bat (Eptesicus nilssonii), a most northern bat species.</title>
        <authorList>
            <person name="Laine V.N."/>
            <person name="Pulliainen A.T."/>
            <person name="Lilley T.M."/>
        </authorList>
    </citation>
    <scope>NUCLEOTIDE SEQUENCE</scope>
    <source>
        <strain evidence="2">BLF_Eptnil</strain>
        <tissue evidence="2">Kidney</tissue>
    </source>
</reference>
<proteinExistence type="predicted"/>
<comment type="caution">
    <text evidence="2">The sequence shown here is derived from an EMBL/GenBank/DDBJ whole genome shotgun (WGS) entry which is preliminary data.</text>
</comment>
<feature type="region of interest" description="Disordered" evidence="1">
    <location>
        <begin position="106"/>
        <end position="142"/>
    </location>
</feature>
<keyword evidence="3" id="KW-1185">Reference proteome</keyword>
<sequence length="223" mass="24002">MRFSTETTTEVSPATKAPTANEDDESIPSNYSADTTSFSVQDSPTALYTLLVAGGSLGIVLRCQQTWKLQALKEGKTRMHSPYSVGQLVPERPKPTPVLFPALPTSVRQQPWPDNTLRHSRPDANGPQSPMTSATETTSSRNSWLAGAWPTGVSGLRNCVDDKAQLASHCHFSSSQVRGASGFAVTEGSMLGENRFAAAPVQKEEVVEFLKHSSPKPCLQGSQ</sequence>
<dbReference type="AlphaFoldDB" id="A0AA40LHY6"/>
<dbReference type="Proteomes" id="UP001177744">
    <property type="component" value="Unassembled WGS sequence"/>
</dbReference>
<evidence type="ECO:0000313" key="3">
    <source>
        <dbReference type="Proteomes" id="UP001177744"/>
    </source>
</evidence>
<name>A0AA40LHY6_CNENI</name>
<accession>A0AA40LHY6</accession>
<gene>
    <name evidence="2" type="ORF">QTO34_006503</name>
</gene>
<feature type="compositionally biased region" description="Polar residues" evidence="1">
    <location>
        <begin position="1"/>
        <end position="12"/>
    </location>
</feature>
<dbReference type="EMBL" id="JAULJE010000017">
    <property type="protein sequence ID" value="KAK1332972.1"/>
    <property type="molecule type" value="Genomic_DNA"/>
</dbReference>
<protein>
    <submittedName>
        <fullName evidence="2">Uncharacterized protein</fullName>
    </submittedName>
</protein>
<feature type="compositionally biased region" description="Polar residues" evidence="1">
    <location>
        <begin position="27"/>
        <end position="36"/>
    </location>
</feature>
<evidence type="ECO:0000313" key="2">
    <source>
        <dbReference type="EMBL" id="KAK1332972.1"/>
    </source>
</evidence>